<evidence type="ECO:0000313" key="2">
    <source>
        <dbReference type="EMBL" id="KAG0012926.1"/>
    </source>
</evidence>
<keyword evidence="3" id="KW-1185">Reference proteome</keyword>
<feature type="region of interest" description="Disordered" evidence="1">
    <location>
        <begin position="141"/>
        <end position="179"/>
    </location>
</feature>
<sequence>MQRRFKTYKSAYNDACRIKKRTGSGVTDEDIARGNNTIEEVLEWKCYGFKRMKELYEKHSSSEPTCAADFSTQGIRILSSGNEQDESHEAEEYEVDEFLEMDELDESYECGDGDDLHQWELPVHTTQSTAQSFSKDAALWTETRSQPRAPSSTVTPLSKTSSYERSSSRKASSPRMSFPVPVVPVIPGKIQKVSFGASLVQASEARAKESRARTTIK</sequence>
<dbReference type="Proteomes" id="UP000703661">
    <property type="component" value="Unassembled WGS sequence"/>
</dbReference>
<evidence type="ECO:0000256" key="1">
    <source>
        <dbReference type="SAM" id="MobiDB-lite"/>
    </source>
</evidence>
<dbReference type="EMBL" id="JAAAID010000915">
    <property type="protein sequence ID" value="KAG0012926.1"/>
    <property type="molecule type" value="Genomic_DNA"/>
</dbReference>
<feature type="compositionally biased region" description="Polar residues" evidence="1">
    <location>
        <begin position="142"/>
        <end position="157"/>
    </location>
</feature>
<feature type="compositionally biased region" description="Low complexity" evidence="1">
    <location>
        <begin position="158"/>
        <end position="179"/>
    </location>
</feature>
<evidence type="ECO:0000313" key="3">
    <source>
        <dbReference type="Proteomes" id="UP000703661"/>
    </source>
</evidence>
<name>A0A9P6MUH2_9FUNG</name>
<reference evidence="2" key="1">
    <citation type="journal article" date="2020" name="Fungal Divers.">
        <title>Resolving the Mortierellaceae phylogeny through synthesis of multi-gene phylogenetics and phylogenomics.</title>
        <authorList>
            <person name="Vandepol N."/>
            <person name="Liber J."/>
            <person name="Desiro A."/>
            <person name="Na H."/>
            <person name="Kennedy M."/>
            <person name="Barry K."/>
            <person name="Grigoriev I.V."/>
            <person name="Miller A.N."/>
            <person name="O'Donnell K."/>
            <person name="Stajich J.E."/>
            <person name="Bonito G."/>
        </authorList>
    </citation>
    <scope>NUCLEOTIDE SEQUENCE</scope>
    <source>
        <strain evidence="2">NRRL 2769</strain>
    </source>
</reference>
<organism evidence="2 3">
    <name type="scientific">Entomortierella chlamydospora</name>
    <dbReference type="NCBI Taxonomy" id="101097"/>
    <lineage>
        <taxon>Eukaryota</taxon>
        <taxon>Fungi</taxon>
        <taxon>Fungi incertae sedis</taxon>
        <taxon>Mucoromycota</taxon>
        <taxon>Mortierellomycotina</taxon>
        <taxon>Mortierellomycetes</taxon>
        <taxon>Mortierellales</taxon>
        <taxon>Mortierellaceae</taxon>
        <taxon>Entomortierella</taxon>
    </lineage>
</organism>
<accession>A0A9P6MUH2</accession>
<protein>
    <submittedName>
        <fullName evidence="2">Uncharacterized protein</fullName>
    </submittedName>
</protein>
<comment type="caution">
    <text evidence="2">The sequence shown here is derived from an EMBL/GenBank/DDBJ whole genome shotgun (WGS) entry which is preliminary data.</text>
</comment>
<dbReference type="AlphaFoldDB" id="A0A9P6MUH2"/>
<gene>
    <name evidence="2" type="ORF">BGZ80_011413</name>
</gene>
<proteinExistence type="predicted"/>